<name>A0A024TNR6_9STRA</name>
<proteinExistence type="predicted"/>
<keyword evidence="1" id="KW-0175">Coiled coil</keyword>
<feature type="compositionally biased region" description="Basic and acidic residues" evidence="2">
    <location>
        <begin position="85"/>
        <end position="112"/>
    </location>
</feature>
<sequence length="221" mass="25780">MNENAKRKAAFRFKSASDIDLLKERFVPQAFRRSTDAFKRNTISSLRASGTEEEYSEREQFLQDIVDLIDQSHSRKRMLKEEKLAKVEKRESDGERLRDAAMRAHAEKKKSLDVPSDSDAESEDTKERKPRKIQKVTRTGSALDSFALHFERANEIKTSEIQSALQANALAQRRLELEEARFALDKAEREARLELDKRDRENQWKLIQETLEVLRSFVPKQ</sequence>
<dbReference type="OrthoDB" id="76425at2759"/>
<dbReference type="AlphaFoldDB" id="A0A024TNR6"/>
<accession>A0A024TNR6</accession>
<evidence type="ECO:0000256" key="1">
    <source>
        <dbReference type="SAM" id="Coils"/>
    </source>
</evidence>
<dbReference type="GeneID" id="20088658"/>
<protein>
    <submittedName>
        <fullName evidence="3">Uncharacterized protein</fullName>
    </submittedName>
</protein>
<feature type="coiled-coil region" evidence="1">
    <location>
        <begin position="161"/>
        <end position="197"/>
    </location>
</feature>
<gene>
    <name evidence="3" type="ORF">H310_11608</name>
</gene>
<dbReference type="VEuPathDB" id="FungiDB:H310_11608"/>
<dbReference type="RefSeq" id="XP_008876558.1">
    <property type="nucleotide sequence ID" value="XM_008878336.1"/>
</dbReference>
<reference evidence="3" key="1">
    <citation type="submission" date="2013-12" db="EMBL/GenBank/DDBJ databases">
        <title>The Genome Sequence of Aphanomyces invadans NJM9701.</title>
        <authorList>
            <consortium name="The Broad Institute Genomics Platform"/>
            <person name="Russ C."/>
            <person name="Tyler B."/>
            <person name="van West P."/>
            <person name="Dieguez-Uribeondo J."/>
            <person name="Young S.K."/>
            <person name="Zeng Q."/>
            <person name="Gargeya S."/>
            <person name="Fitzgerald M."/>
            <person name="Abouelleil A."/>
            <person name="Alvarado L."/>
            <person name="Chapman S.B."/>
            <person name="Gainer-Dewar J."/>
            <person name="Goldberg J."/>
            <person name="Griggs A."/>
            <person name="Gujja S."/>
            <person name="Hansen M."/>
            <person name="Howarth C."/>
            <person name="Imamovic A."/>
            <person name="Ireland A."/>
            <person name="Larimer J."/>
            <person name="McCowan C."/>
            <person name="Murphy C."/>
            <person name="Pearson M."/>
            <person name="Poon T.W."/>
            <person name="Priest M."/>
            <person name="Roberts A."/>
            <person name="Saif S."/>
            <person name="Shea T."/>
            <person name="Sykes S."/>
            <person name="Wortman J."/>
            <person name="Nusbaum C."/>
            <person name="Birren B."/>
        </authorList>
    </citation>
    <scope>NUCLEOTIDE SEQUENCE [LARGE SCALE GENOMIC DNA]</scope>
    <source>
        <strain evidence="3">NJM9701</strain>
    </source>
</reference>
<feature type="region of interest" description="Disordered" evidence="2">
    <location>
        <begin position="85"/>
        <end position="137"/>
    </location>
</feature>
<organism evidence="3">
    <name type="scientific">Aphanomyces invadans</name>
    <dbReference type="NCBI Taxonomy" id="157072"/>
    <lineage>
        <taxon>Eukaryota</taxon>
        <taxon>Sar</taxon>
        <taxon>Stramenopiles</taxon>
        <taxon>Oomycota</taxon>
        <taxon>Saprolegniomycetes</taxon>
        <taxon>Saprolegniales</taxon>
        <taxon>Verrucalvaceae</taxon>
        <taxon>Aphanomyces</taxon>
    </lineage>
</organism>
<evidence type="ECO:0000313" key="3">
    <source>
        <dbReference type="EMBL" id="ETV94967.1"/>
    </source>
</evidence>
<evidence type="ECO:0000256" key="2">
    <source>
        <dbReference type="SAM" id="MobiDB-lite"/>
    </source>
</evidence>
<dbReference type="EMBL" id="KI913983">
    <property type="protein sequence ID" value="ETV94967.1"/>
    <property type="molecule type" value="Genomic_DNA"/>
</dbReference>